<dbReference type="InterPro" id="IPR056734">
    <property type="entry name" value="NANM"/>
</dbReference>
<dbReference type="EMBL" id="DXEV01000168">
    <property type="protein sequence ID" value="HIX57497.1"/>
    <property type="molecule type" value="Genomic_DNA"/>
</dbReference>
<gene>
    <name evidence="8" type="ORF">H9850_08515</name>
</gene>
<evidence type="ECO:0000256" key="7">
    <source>
        <dbReference type="SAM" id="SignalP"/>
    </source>
</evidence>
<sequence>MKIKHLAAALALTTVTCFGSAAWAATDLPDVPVPFKSGAGAMYDGVIYVGLGTAGQSWYKIDTKAAAPQWEAIAAFPDAARDQAQAVALNGKIYVFGGCGKIDSDLTSVSNEVYAYDIASDTWTKVLTRSPIGLTGHAATTADGKNALVIGSVNKEIFDGYFSDVDYATKSENKELLAKINADYNGKLVKDYFFNKAILQYDPENNLWTTVGDLPYFGTAGSAVAVNPADHSVMVVGGERKPGLRTATNVQFTVEDGLAKLGFVPDLIPAEGEKVQDGVAGAFAGYVGGTLVVAGGANFPGSTQNYANGQNFSHNGCTKTWRNEIYTYTNGKWANAGELAQPLGYGVTIQNGDELLFIGGETTGGKATTDVISVTVENGAVVAK</sequence>
<feature type="chain" id="PRO_5039050944" evidence="7">
    <location>
        <begin position="25"/>
        <end position="384"/>
    </location>
</feature>
<evidence type="ECO:0000313" key="8">
    <source>
        <dbReference type="EMBL" id="HIX57497.1"/>
    </source>
</evidence>
<keyword evidence="3" id="KW-0677">Repeat</keyword>
<evidence type="ECO:0000256" key="1">
    <source>
        <dbReference type="ARBA" id="ARBA00022441"/>
    </source>
</evidence>
<organism evidence="8 9">
    <name type="scientific">Candidatus Anaerobiospirillum pullistercoris</name>
    <dbReference type="NCBI Taxonomy" id="2838452"/>
    <lineage>
        <taxon>Bacteria</taxon>
        <taxon>Pseudomonadati</taxon>
        <taxon>Pseudomonadota</taxon>
        <taxon>Gammaproteobacteria</taxon>
        <taxon>Aeromonadales</taxon>
        <taxon>Succinivibrionaceae</taxon>
        <taxon>Anaerobiospirillum</taxon>
    </lineage>
</organism>
<feature type="signal peptide" evidence="7">
    <location>
        <begin position="1"/>
        <end position="24"/>
    </location>
</feature>
<keyword evidence="6" id="KW-0119">Carbohydrate metabolism</keyword>
<evidence type="ECO:0000256" key="5">
    <source>
        <dbReference type="ARBA" id="ARBA00023235"/>
    </source>
</evidence>
<dbReference type="Gene3D" id="2.120.10.80">
    <property type="entry name" value="Kelch-type beta propeller"/>
    <property type="match status" value="2"/>
</dbReference>
<dbReference type="NCBIfam" id="NF010730">
    <property type="entry name" value="PRK14131.1"/>
    <property type="match status" value="1"/>
</dbReference>
<name>A0A9D1WFZ6_9GAMM</name>
<evidence type="ECO:0000256" key="6">
    <source>
        <dbReference type="ARBA" id="ARBA00023277"/>
    </source>
</evidence>
<comment type="caution">
    <text evidence="8">The sequence shown here is derived from an EMBL/GenBank/DDBJ whole genome shotgun (WGS) entry which is preliminary data.</text>
</comment>
<proteinExistence type="predicted"/>
<dbReference type="SUPFAM" id="SSF117281">
    <property type="entry name" value="Kelch motif"/>
    <property type="match status" value="1"/>
</dbReference>
<keyword evidence="5" id="KW-0413">Isomerase</keyword>
<dbReference type="Pfam" id="PF24996">
    <property type="entry name" value="NANM"/>
    <property type="match status" value="1"/>
</dbReference>
<dbReference type="PANTHER" id="PTHR45632:SF3">
    <property type="entry name" value="KELCH-LIKE PROTEIN 32"/>
    <property type="match status" value="1"/>
</dbReference>
<dbReference type="NCBIfam" id="TIGR03547">
    <property type="entry name" value="muta_rot_YjhT"/>
    <property type="match status" value="1"/>
</dbReference>
<evidence type="ECO:0000256" key="3">
    <source>
        <dbReference type="ARBA" id="ARBA00022737"/>
    </source>
</evidence>
<dbReference type="GO" id="GO:0016853">
    <property type="term" value="F:isomerase activity"/>
    <property type="evidence" value="ECO:0007669"/>
    <property type="project" value="UniProtKB-KW"/>
</dbReference>
<accession>A0A9D1WFZ6</accession>
<protein>
    <submittedName>
        <fullName evidence="8">N-acetylneuraminate epimerase</fullName>
    </submittedName>
</protein>
<reference evidence="8" key="1">
    <citation type="journal article" date="2021" name="PeerJ">
        <title>Extensive microbial diversity within the chicken gut microbiome revealed by metagenomics and culture.</title>
        <authorList>
            <person name="Gilroy R."/>
            <person name="Ravi A."/>
            <person name="Getino M."/>
            <person name="Pursley I."/>
            <person name="Horton D.L."/>
            <person name="Alikhan N.F."/>
            <person name="Baker D."/>
            <person name="Gharbi K."/>
            <person name="Hall N."/>
            <person name="Watson M."/>
            <person name="Adriaenssens E.M."/>
            <person name="Foster-Nyarko E."/>
            <person name="Jarju S."/>
            <person name="Secka A."/>
            <person name="Antonio M."/>
            <person name="Oren A."/>
            <person name="Chaudhuri R.R."/>
            <person name="La Ragione R."/>
            <person name="Hildebrand F."/>
            <person name="Pallen M.J."/>
        </authorList>
    </citation>
    <scope>NUCLEOTIDE SEQUENCE</scope>
    <source>
        <strain evidence="8">USASDec5-558</strain>
    </source>
</reference>
<dbReference type="InterPro" id="IPR015915">
    <property type="entry name" value="Kelch-typ_b-propeller"/>
</dbReference>
<keyword evidence="2 7" id="KW-0732">Signal</keyword>
<keyword evidence="4" id="KW-0574">Periplasm</keyword>
<dbReference type="InterPro" id="IPR019936">
    <property type="entry name" value="NanM_proteobact"/>
</dbReference>
<evidence type="ECO:0000256" key="2">
    <source>
        <dbReference type="ARBA" id="ARBA00022729"/>
    </source>
</evidence>
<dbReference type="PANTHER" id="PTHR45632">
    <property type="entry name" value="LD33804P"/>
    <property type="match status" value="1"/>
</dbReference>
<evidence type="ECO:0000256" key="4">
    <source>
        <dbReference type="ARBA" id="ARBA00022764"/>
    </source>
</evidence>
<dbReference type="AlphaFoldDB" id="A0A9D1WFZ6"/>
<reference evidence="8" key="2">
    <citation type="submission" date="2021-04" db="EMBL/GenBank/DDBJ databases">
        <authorList>
            <person name="Gilroy R."/>
        </authorList>
    </citation>
    <scope>NUCLEOTIDE SEQUENCE</scope>
    <source>
        <strain evidence="8">USASDec5-558</strain>
    </source>
</reference>
<dbReference type="Proteomes" id="UP000886829">
    <property type="component" value="Unassembled WGS sequence"/>
</dbReference>
<keyword evidence="1" id="KW-0880">Kelch repeat</keyword>
<evidence type="ECO:0000313" key="9">
    <source>
        <dbReference type="Proteomes" id="UP000886829"/>
    </source>
</evidence>